<evidence type="ECO:0000313" key="5">
    <source>
        <dbReference type="Proteomes" id="UP000009131"/>
    </source>
</evidence>
<feature type="compositionally biased region" description="Polar residues" evidence="1">
    <location>
        <begin position="177"/>
        <end position="200"/>
    </location>
</feature>
<organism evidence="4 5">
    <name type="scientific">Mixia osmundae (strain CBS 9802 / IAM 14324 / JCM 22182 / KY 12970)</name>
    <dbReference type="NCBI Taxonomy" id="764103"/>
    <lineage>
        <taxon>Eukaryota</taxon>
        <taxon>Fungi</taxon>
        <taxon>Dikarya</taxon>
        <taxon>Basidiomycota</taxon>
        <taxon>Pucciniomycotina</taxon>
        <taxon>Mixiomycetes</taxon>
        <taxon>Mixiales</taxon>
        <taxon>Mixiaceae</taxon>
        <taxon>Mixia</taxon>
    </lineage>
</organism>
<dbReference type="Proteomes" id="UP000009131">
    <property type="component" value="Unassembled WGS sequence"/>
</dbReference>
<dbReference type="InterPro" id="IPR003123">
    <property type="entry name" value="VPS9"/>
</dbReference>
<dbReference type="eggNOG" id="KOG2319">
    <property type="taxonomic scope" value="Eukaryota"/>
</dbReference>
<dbReference type="Gene3D" id="1.10.8.10">
    <property type="entry name" value="DNA helicase RuvA subunit, C-terminal domain"/>
    <property type="match status" value="1"/>
</dbReference>
<evidence type="ECO:0008006" key="6">
    <source>
        <dbReference type="Google" id="ProtNLM"/>
    </source>
</evidence>
<dbReference type="InterPro" id="IPR045046">
    <property type="entry name" value="Vps9-like"/>
</dbReference>
<dbReference type="STRING" id="764103.G7E6H5"/>
<dbReference type="Pfam" id="PF02204">
    <property type="entry name" value="VPS9"/>
    <property type="match status" value="1"/>
</dbReference>
<dbReference type="InParanoid" id="G7E6H5"/>
<feature type="domain" description="VPS9" evidence="3">
    <location>
        <begin position="336"/>
        <end position="474"/>
    </location>
</feature>
<dbReference type="Pfam" id="PF18151">
    <property type="entry name" value="DUF5601"/>
    <property type="match status" value="1"/>
</dbReference>
<feature type="compositionally biased region" description="Polar residues" evidence="1">
    <location>
        <begin position="56"/>
        <end position="80"/>
    </location>
</feature>
<evidence type="ECO:0000256" key="1">
    <source>
        <dbReference type="SAM" id="MobiDB-lite"/>
    </source>
</evidence>
<dbReference type="OrthoDB" id="300289at2759"/>
<dbReference type="OMA" id="DVCIAKK"/>
<reference evidence="4 5" key="1">
    <citation type="journal article" date="2011" name="J. Gen. Appl. Microbiol.">
        <title>Draft genome sequencing of the enigmatic basidiomycete Mixia osmundae.</title>
        <authorList>
            <person name="Nishida H."/>
            <person name="Nagatsuka Y."/>
            <person name="Sugiyama J."/>
        </authorList>
    </citation>
    <scope>NUCLEOTIDE SEQUENCE [LARGE SCALE GENOMIC DNA]</scope>
    <source>
        <strain evidence="5">CBS 9802 / IAM 14324 / JCM 22182 / KY 12970</strain>
    </source>
</reference>
<dbReference type="FunCoup" id="G7E6H5">
    <property type="interactions" value="51"/>
</dbReference>
<dbReference type="SMART" id="SM00167">
    <property type="entry name" value="VPS9"/>
    <property type="match status" value="1"/>
</dbReference>
<dbReference type="Pfam" id="PF02845">
    <property type="entry name" value="CUE"/>
    <property type="match status" value="1"/>
</dbReference>
<dbReference type="Gene3D" id="1.20.1050.80">
    <property type="entry name" value="VPS9 domain"/>
    <property type="match status" value="1"/>
</dbReference>
<sequence length="691" mass="75542">MAAQADELDSGAAVWDSLRSHSPPGSPSESHSRALPELPKHATSDQSEDAERSGELASQTANFDPLASLTTAQDESSQAQPPLIGLPMPTSPPLPAPPVGEAPQREPKQGLTQSPSLTFSSIASAFKARLSPSLNSDVASGFLTPSASSPRATAPSSRAGTPESSLFAAVAGRRPQQRSLSGTPQQASQPMLLRTSQQNALPAVQSEEDAPPAAPDPAREKQVTQEDEDVPFDFNRFLEQMRSRQADVIARYLRSFLKEFAKRPWSVNDQIRVINDFLDFITLKMRSCEVWKDASEREFDNAIEAMEKLVMNRLYHLTFTPAIAQSASPTFSTDDLERDQILTQRIQLFRWVSEEHLDLPQAEQTSAFVEFARTELLKINQYKAPRDKLICILNCCKVIFGLIRQLAADQGADTFMPLLIYVVLQANPPHLVSNLQYIQRFRNPERLQGESGYYLSSLNGAIGFIESMDHSSLSNITQHEFEANVEDAIAHLPSESSPVLEPFKRFTRAEQEQPSAAEPDDIAATEADTASALEQPGATLPSITRGFLQKSGDNLTKTVSKPLNAIGKIFDELAISSKESDLRPPSESGTPLPSPARRRGYSPWQAGAPTDRPASAGSSLLPQTQPGDYRPDNQSAATVQAEIDRAHEAAHSAALGTLQQIFPTMTSDVLEIVLVSQKGDLERSIDRLLEM</sequence>
<dbReference type="GO" id="GO:0043130">
    <property type="term" value="F:ubiquitin binding"/>
    <property type="evidence" value="ECO:0007669"/>
    <property type="project" value="InterPro"/>
</dbReference>
<dbReference type="PROSITE" id="PS51140">
    <property type="entry name" value="CUE"/>
    <property type="match status" value="1"/>
</dbReference>
<dbReference type="GO" id="GO:0016192">
    <property type="term" value="P:vesicle-mediated transport"/>
    <property type="evidence" value="ECO:0007669"/>
    <property type="project" value="InterPro"/>
</dbReference>
<reference evidence="4 5" key="2">
    <citation type="journal article" date="2012" name="Open Biol.">
        <title>Characteristics of nucleosomes and linker DNA regions on the genome of the basidiomycete Mixia osmundae revealed by mono- and dinucleosome mapping.</title>
        <authorList>
            <person name="Nishida H."/>
            <person name="Kondo S."/>
            <person name="Matsumoto T."/>
            <person name="Suzuki Y."/>
            <person name="Yoshikawa H."/>
            <person name="Taylor T.D."/>
            <person name="Sugiyama J."/>
        </authorList>
    </citation>
    <scope>NUCLEOTIDE SEQUENCE [LARGE SCALE GENOMIC DNA]</scope>
    <source>
        <strain evidence="5">CBS 9802 / IAM 14324 / JCM 22182 / KY 12970</strain>
    </source>
</reference>
<dbReference type="CDD" id="cd14279">
    <property type="entry name" value="CUE"/>
    <property type="match status" value="1"/>
</dbReference>
<dbReference type="EMBL" id="BABT02000152">
    <property type="protein sequence ID" value="GAA98435.1"/>
    <property type="molecule type" value="Genomic_DNA"/>
</dbReference>
<gene>
    <name evidence="4" type="primary">Mo05121</name>
    <name evidence="4" type="ORF">E5Q_05121</name>
</gene>
<dbReference type="GO" id="GO:0031267">
    <property type="term" value="F:small GTPase binding"/>
    <property type="evidence" value="ECO:0007669"/>
    <property type="project" value="TreeGrafter"/>
</dbReference>
<feature type="region of interest" description="Disordered" evidence="1">
    <location>
        <begin position="135"/>
        <end position="226"/>
    </location>
</feature>
<evidence type="ECO:0000259" key="2">
    <source>
        <dbReference type="PROSITE" id="PS51140"/>
    </source>
</evidence>
<feature type="region of interest" description="Disordered" evidence="1">
    <location>
        <begin position="577"/>
        <end position="636"/>
    </location>
</feature>
<feature type="compositionally biased region" description="Basic and acidic residues" evidence="1">
    <location>
        <begin position="30"/>
        <end position="54"/>
    </location>
</feature>
<comment type="caution">
    <text evidence="4">The sequence shown here is derived from an EMBL/GenBank/DDBJ whole genome shotgun (WGS) entry which is preliminary data.</text>
</comment>
<dbReference type="PANTHER" id="PTHR23101:SF25">
    <property type="entry name" value="GTPASE-ACTIVATING PROTEIN AND VPS9 DOMAIN-CONTAINING PROTEIN 1"/>
    <property type="match status" value="1"/>
</dbReference>
<dbReference type="AlphaFoldDB" id="G7E6H5"/>
<dbReference type="PROSITE" id="PS51205">
    <property type="entry name" value="VPS9"/>
    <property type="match status" value="1"/>
</dbReference>
<accession>G7E6H5</accession>
<feature type="compositionally biased region" description="Polar residues" evidence="1">
    <location>
        <begin position="616"/>
        <end position="636"/>
    </location>
</feature>
<dbReference type="SUPFAM" id="SSF109993">
    <property type="entry name" value="VPS9 domain"/>
    <property type="match status" value="1"/>
</dbReference>
<dbReference type="RefSeq" id="XP_014568969.1">
    <property type="nucleotide sequence ID" value="XM_014713483.1"/>
</dbReference>
<evidence type="ECO:0000313" key="4">
    <source>
        <dbReference type="EMBL" id="GAA98435.1"/>
    </source>
</evidence>
<dbReference type="InterPro" id="IPR003892">
    <property type="entry name" value="CUE"/>
</dbReference>
<dbReference type="PANTHER" id="PTHR23101">
    <property type="entry name" value="RAB GDP/GTP EXCHANGE FACTOR"/>
    <property type="match status" value="1"/>
</dbReference>
<feature type="region of interest" description="Disordered" evidence="1">
    <location>
        <begin position="1"/>
        <end position="116"/>
    </location>
</feature>
<dbReference type="Gene3D" id="1.10.246.120">
    <property type="match status" value="1"/>
</dbReference>
<dbReference type="HOGENOM" id="CLU_007625_1_1_1"/>
<dbReference type="GO" id="GO:0005829">
    <property type="term" value="C:cytosol"/>
    <property type="evidence" value="ECO:0007669"/>
    <property type="project" value="TreeGrafter"/>
</dbReference>
<dbReference type="SUPFAM" id="SSF46934">
    <property type="entry name" value="UBA-like"/>
    <property type="match status" value="1"/>
</dbReference>
<evidence type="ECO:0000259" key="3">
    <source>
        <dbReference type="PROSITE" id="PS51205"/>
    </source>
</evidence>
<feature type="domain" description="CUE" evidence="2">
    <location>
        <begin position="650"/>
        <end position="691"/>
    </location>
</feature>
<proteinExistence type="predicted"/>
<feature type="compositionally biased region" description="Low complexity" evidence="1">
    <location>
        <begin position="144"/>
        <end position="159"/>
    </location>
</feature>
<feature type="compositionally biased region" description="Low complexity" evidence="1">
    <location>
        <begin position="20"/>
        <end position="29"/>
    </location>
</feature>
<dbReference type="GO" id="GO:0030139">
    <property type="term" value="C:endocytic vesicle"/>
    <property type="evidence" value="ECO:0007669"/>
    <property type="project" value="TreeGrafter"/>
</dbReference>
<dbReference type="InterPro" id="IPR041545">
    <property type="entry name" value="DUF5601"/>
</dbReference>
<dbReference type="InterPro" id="IPR037191">
    <property type="entry name" value="VPS9_dom_sf"/>
</dbReference>
<dbReference type="GO" id="GO:0005085">
    <property type="term" value="F:guanyl-nucleotide exchange factor activity"/>
    <property type="evidence" value="ECO:0007669"/>
    <property type="project" value="InterPro"/>
</dbReference>
<keyword evidence="5" id="KW-1185">Reference proteome</keyword>
<name>G7E6H5_MIXOS</name>
<feature type="compositionally biased region" description="Pro residues" evidence="1">
    <location>
        <begin position="89"/>
        <end position="100"/>
    </location>
</feature>
<dbReference type="InterPro" id="IPR009060">
    <property type="entry name" value="UBA-like_sf"/>
</dbReference>
<protein>
    <recommendedName>
        <fullName evidence="6">VPS9 domain-containing protein</fullName>
    </recommendedName>
</protein>